<organism evidence="2 3">
    <name type="scientific">Marinicauda algicola</name>
    <dbReference type="NCBI Taxonomy" id="2029849"/>
    <lineage>
        <taxon>Bacteria</taxon>
        <taxon>Pseudomonadati</taxon>
        <taxon>Pseudomonadota</taxon>
        <taxon>Alphaproteobacteria</taxon>
        <taxon>Maricaulales</taxon>
        <taxon>Maricaulaceae</taxon>
        <taxon>Marinicauda</taxon>
    </lineage>
</organism>
<accession>A0A4S2H1G5</accession>
<reference evidence="2 3" key="1">
    <citation type="journal article" date="2017" name="Int. J. Syst. Evol. Microbiol.">
        <title>Marinicauda algicola sp. nov., isolated from a marine red alga Rhodosorus marinus.</title>
        <authorList>
            <person name="Jeong S.E."/>
            <person name="Jeon S.H."/>
            <person name="Chun B.H."/>
            <person name="Kim D.W."/>
            <person name="Jeon C.O."/>
        </authorList>
    </citation>
    <scope>NUCLEOTIDE SEQUENCE [LARGE SCALE GENOMIC DNA]</scope>
    <source>
        <strain evidence="2 3">JCM 31718</strain>
    </source>
</reference>
<evidence type="ECO:0000256" key="1">
    <source>
        <dbReference type="SAM" id="SignalP"/>
    </source>
</evidence>
<dbReference type="Pfam" id="PF09694">
    <property type="entry name" value="Gcw_chp"/>
    <property type="match status" value="1"/>
</dbReference>
<dbReference type="EMBL" id="SRXW01000002">
    <property type="protein sequence ID" value="TGY89336.1"/>
    <property type="molecule type" value="Genomic_DNA"/>
</dbReference>
<dbReference type="OrthoDB" id="9793561at2"/>
<dbReference type="RefSeq" id="WP_135995876.1">
    <property type="nucleotide sequence ID" value="NZ_CP071057.1"/>
</dbReference>
<dbReference type="Proteomes" id="UP000308054">
    <property type="component" value="Unassembled WGS sequence"/>
</dbReference>
<evidence type="ECO:0000313" key="3">
    <source>
        <dbReference type="Proteomes" id="UP000308054"/>
    </source>
</evidence>
<protein>
    <recommendedName>
        <fullName evidence="4">Porin</fullName>
    </recommendedName>
</protein>
<feature type="signal peptide" evidence="1">
    <location>
        <begin position="1"/>
        <end position="19"/>
    </location>
</feature>
<gene>
    <name evidence="2" type="ORF">E5163_09485</name>
</gene>
<dbReference type="NCBIfam" id="TIGR02001">
    <property type="entry name" value="gcw_chp"/>
    <property type="match status" value="1"/>
</dbReference>
<proteinExistence type="predicted"/>
<evidence type="ECO:0000313" key="2">
    <source>
        <dbReference type="EMBL" id="TGY89336.1"/>
    </source>
</evidence>
<comment type="caution">
    <text evidence="2">The sequence shown here is derived from an EMBL/GenBank/DDBJ whole genome shotgun (WGS) entry which is preliminary data.</text>
</comment>
<evidence type="ECO:0008006" key="4">
    <source>
        <dbReference type="Google" id="ProtNLM"/>
    </source>
</evidence>
<dbReference type="InterPro" id="IPR010239">
    <property type="entry name" value="CHP02001"/>
</dbReference>
<keyword evidence="1" id="KW-0732">Signal</keyword>
<feature type="chain" id="PRO_5020233342" description="Porin" evidence="1">
    <location>
        <begin position="20"/>
        <end position="230"/>
    </location>
</feature>
<dbReference type="AlphaFoldDB" id="A0A4S2H1G5"/>
<name>A0A4S2H1G5_9PROT</name>
<sequence>MAFKIAFSAAFITVSLATAAHGQTAPSVEGNVSLVSDYRFRGISLSDETLALQGGLDASWQSGFYVGAWGSSIEPVGGSELELDLYAGYGGEIAEGVSFDAGVLVYTYPGQDDSAYVEPYASVTAMTGPAQSTLGIAYAPEQDNIGDDDNLYVYYAGEVPLTGAIGLSFGAGYEKGAFGDPDGDGDDKLNWTLGLSLAAAGLDWGLAYVDTSEDVDTGDAQLVVSAGRAF</sequence>
<keyword evidence="3" id="KW-1185">Reference proteome</keyword>